<dbReference type="InterPro" id="IPR036116">
    <property type="entry name" value="FN3_sf"/>
</dbReference>
<protein>
    <submittedName>
        <fullName evidence="2">Tencon, FN3-like domain, alternative scaffold.71A</fullName>
    </submittedName>
</protein>
<dbReference type="Gene3D" id="2.60.40.10">
    <property type="entry name" value="Immunoglobulins"/>
    <property type="match status" value="1"/>
</dbReference>
<dbReference type="EMBL" id="BK015712">
    <property type="protein sequence ID" value="DAE21541.1"/>
    <property type="molecule type" value="Genomic_DNA"/>
</dbReference>
<name>A0A8S5QS20_9CAUD</name>
<proteinExistence type="predicted"/>
<dbReference type="InterPro" id="IPR003961">
    <property type="entry name" value="FN3_dom"/>
</dbReference>
<dbReference type="SUPFAM" id="SSF49265">
    <property type="entry name" value="Fibronectin type III"/>
    <property type="match status" value="1"/>
</dbReference>
<evidence type="ECO:0000313" key="2">
    <source>
        <dbReference type="EMBL" id="DAE21541.1"/>
    </source>
</evidence>
<dbReference type="InterPro" id="IPR013783">
    <property type="entry name" value="Ig-like_fold"/>
</dbReference>
<evidence type="ECO:0000259" key="1">
    <source>
        <dbReference type="PROSITE" id="PS50853"/>
    </source>
</evidence>
<reference evidence="2" key="1">
    <citation type="journal article" date="2021" name="Proc. Natl. Acad. Sci. U.S.A.">
        <title>A Catalog of Tens of Thousands of Viruses from Human Metagenomes Reveals Hidden Associations with Chronic Diseases.</title>
        <authorList>
            <person name="Tisza M.J."/>
            <person name="Buck C.B."/>
        </authorList>
    </citation>
    <scope>NUCLEOTIDE SEQUENCE</scope>
    <source>
        <strain evidence="2">CtgXL3</strain>
    </source>
</reference>
<organism evidence="2">
    <name type="scientific">Myoviridae sp. ctgXL3</name>
    <dbReference type="NCBI Taxonomy" id="2826681"/>
    <lineage>
        <taxon>Viruses</taxon>
        <taxon>Duplodnaviria</taxon>
        <taxon>Heunggongvirae</taxon>
        <taxon>Uroviricota</taxon>
        <taxon>Caudoviricetes</taxon>
    </lineage>
</organism>
<accession>A0A8S5QS20</accession>
<dbReference type="PROSITE" id="PS50853">
    <property type="entry name" value="FN3"/>
    <property type="match status" value="1"/>
</dbReference>
<sequence>MTVKDLIDYLRLSVSVSTPGDVVESTDFLSMTDEDLTLFLQIAMTRDFPQIPTLERLPAESVYPLMLLAKKELYYTMACKFAPQFSLVADNNNQLMRKGKFDSIMKLIAQVDKEYQDYLEDGGGSGTNGTLSTYNVLLPSRYDTKYNYEHGSVPFPLIYVDRVYEDKVEISWTCSFSKFACYRVYFSSKPIVDKYAGSKNLITTGSTLIKTIKDVHQCKCRISNLLPGTEYHIAVAGVEMSGLIGADEVTINTLPTVQDVEPLVDYTDVSI</sequence>
<feature type="domain" description="Fibronectin type-III" evidence="1">
    <location>
        <begin position="153"/>
        <end position="259"/>
    </location>
</feature>